<dbReference type="Pfam" id="PF05159">
    <property type="entry name" value="Capsule_synth"/>
    <property type="match status" value="1"/>
</dbReference>
<dbReference type="GO" id="GO:0000271">
    <property type="term" value="P:polysaccharide biosynthetic process"/>
    <property type="evidence" value="ECO:0007669"/>
    <property type="project" value="InterPro"/>
</dbReference>
<dbReference type="InterPro" id="IPR007833">
    <property type="entry name" value="Capsule_polysaccharide_synth"/>
</dbReference>
<evidence type="ECO:0000313" key="2">
    <source>
        <dbReference type="Proteomes" id="UP000477911"/>
    </source>
</evidence>
<dbReference type="EMBL" id="WUMU01000035">
    <property type="protein sequence ID" value="MXN20800.1"/>
    <property type="molecule type" value="Genomic_DNA"/>
</dbReference>
<comment type="caution">
    <text evidence="1">The sequence shown here is derived from an EMBL/GenBank/DDBJ whole genome shotgun (WGS) entry which is preliminary data.</text>
</comment>
<accession>A0A6L7GC20</accession>
<sequence>MSKLEKLLRHPVQFFLDARENMQVQKETRQVIHNGKPTAILVGFSDWKTFMVDFLPGYNVVFLGHSPRVSTKKIRSITRYPDPHVFTWSYKFPPYLAQFCAEQTIPLTYVEDAFIRSFGLGAARSQPLSLLFDDRAMHFDRSKTSELDEILASHDFAGDGTLMEQAAQIRDMIVTSGLSKYNFDDTAASLDSVFPRDGRHTILVLGQVEDDLSMRYGATQLLSGNDLVTRAVLENPEARVLYRPHPEALAFSKKHYSKPEAVSAYCHVVGPEFSLRDCIAAADEVHTVTSLAGFEAALHGRKVVTYGWPFYAGWGFTEDRDPVGPRPRALRVEEVLAGAYILYPRYFHPVTRAQIPAMEAIHAMQLLKGASEHIARDRAAVS</sequence>
<dbReference type="Proteomes" id="UP000477911">
    <property type="component" value="Unassembled WGS sequence"/>
</dbReference>
<proteinExistence type="predicted"/>
<reference evidence="1 2" key="1">
    <citation type="submission" date="2019-12" db="EMBL/GenBank/DDBJ databases">
        <authorList>
            <person name="Li M."/>
        </authorList>
    </citation>
    <scope>NUCLEOTIDE SEQUENCE [LARGE SCALE GENOMIC DNA]</scope>
    <source>
        <strain evidence="1 2">GBMRC 2024</strain>
    </source>
</reference>
<name>A0A6L7GC20_9RHOB</name>
<organism evidence="1 2">
    <name type="scientific">Pseudooceanicola albus</name>
    <dbReference type="NCBI Taxonomy" id="2692189"/>
    <lineage>
        <taxon>Bacteria</taxon>
        <taxon>Pseudomonadati</taxon>
        <taxon>Pseudomonadota</taxon>
        <taxon>Alphaproteobacteria</taxon>
        <taxon>Rhodobacterales</taxon>
        <taxon>Paracoccaceae</taxon>
        <taxon>Pseudooceanicola</taxon>
    </lineage>
</organism>
<protein>
    <submittedName>
        <fullName evidence="1">Capsular polysaccharide biosynthesis protein</fullName>
    </submittedName>
</protein>
<dbReference type="CDD" id="cd16439">
    <property type="entry name" value="beta_Kdo_transferase_KpsC_2"/>
    <property type="match status" value="1"/>
</dbReference>
<keyword evidence="2" id="KW-1185">Reference proteome</keyword>
<gene>
    <name evidence="1" type="ORF">GR170_23475</name>
</gene>
<evidence type="ECO:0000313" key="1">
    <source>
        <dbReference type="EMBL" id="MXN20800.1"/>
    </source>
</evidence>
<dbReference type="RefSeq" id="WP_160896919.1">
    <property type="nucleotide sequence ID" value="NZ_WUMU01000035.1"/>
</dbReference>
<dbReference type="AlphaFoldDB" id="A0A6L7GC20"/>
<dbReference type="GO" id="GO:0015774">
    <property type="term" value="P:polysaccharide transport"/>
    <property type="evidence" value="ECO:0007669"/>
    <property type="project" value="InterPro"/>
</dbReference>